<dbReference type="Pfam" id="PF06750">
    <property type="entry name" value="A24_N_bact"/>
    <property type="match status" value="1"/>
</dbReference>
<evidence type="ECO:0000256" key="1">
    <source>
        <dbReference type="ARBA" id="ARBA00004429"/>
    </source>
</evidence>
<keyword evidence="7 10" id="KW-0472">Membrane</keyword>
<dbReference type="AlphaFoldDB" id="M4V6J5"/>
<evidence type="ECO:0000256" key="2">
    <source>
        <dbReference type="ARBA" id="ARBA00005801"/>
    </source>
</evidence>
<evidence type="ECO:0000256" key="8">
    <source>
        <dbReference type="RuleBase" id="RU003793"/>
    </source>
</evidence>
<dbReference type="EC" id="3.4.23.43" evidence="9"/>
<dbReference type="KEGG" id="bex:A11Q_752"/>
<keyword evidence="5 9" id="KW-0812">Transmembrane</keyword>
<dbReference type="Gene3D" id="1.20.120.1220">
    <property type="match status" value="1"/>
</dbReference>
<feature type="transmembrane region" description="Helical" evidence="10">
    <location>
        <begin position="6"/>
        <end position="30"/>
    </location>
</feature>
<dbReference type="HOGENOM" id="CLU_057101_0_1_7"/>
<reference evidence="13 14" key="1">
    <citation type="journal article" date="2013" name="ISME J.">
        <title>By their genes ye shall know them: genomic signatures of predatory bacteria.</title>
        <authorList>
            <person name="Pasternak Z."/>
            <person name="Pietrokovski S."/>
            <person name="Rotem O."/>
            <person name="Gophna U."/>
            <person name="Lurie-Weinberger M.N."/>
            <person name="Jurkevitch E."/>
        </authorList>
    </citation>
    <scope>NUCLEOTIDE SEQUENCE [LARGE SCALE GENOMIC DNA]</scope>
    <source>
        <strain evidence="13 14">JSS</strain>
    </source>
</reference>
<keyword evidence="9" id="KW-0378">Hydrolase</keyword>
<dbReference type="STRING" id="1184267.A11Q_752"/>
<comment type="similarity">
    <text evidence="2 8">Belongs to the peptidase A24 family.</text>
</comment>
<evidence type="ECO:0000313" key="14">
    <source>
        <dbReference type="Proteomes" id="UP000012040"/>
    </source>
</evidence>
<dbReference type="OrthoDB" id="5290419at2"/>
<dbReference type="InterPro" id="IPR050882">
    <property type="entry name" value="Prepilin_peptidase/N-MTase"/>
</dbReference>
<keyword evidence="4" id="KW-0997">Cell inner membrane</keyword>
<dbReference type="InterPro" id="IPR014032">
    <property type="entry name" value="Peptidase_A24A_bac"/>
</dbReference>
<dbReference type="InterPro" id="IPR010627">
    <property type="entry name" value="Prepilin_pept_A24_N"/>
</dbReference>
<dbReference type="Proteomes" id="UP000012040">
    <property type="component" value="Chromosome"/>
</dbReference>
<evidence type="ECO:0000256" key="3">
    <source>
        <dbReference type="ARBA" id="ARBA00022475"/>
    </source>
</evidence>
<keyword evidence="9" id="KW-0645">Protease</keyword>
<dbReference type="PANTHER" id="PTHR30487:SF0">
    <property type="entry name" value="PREPILIN LEADER PEPTIDASE_N-METHYLTRANSFERASE-RELATED"/>
    <property type="match status" value="1"/>
</dbReference>
<evidence type="ECO:0000256" key="6">
    <source>
        <dbReference type="ARBA" id="ARBA00022989"/>
    </source>
</evidence>
<gene>
    <name evidence="13" type="ORF">A11Q_752</name>
</gene>
<evidence type="ECO:0000256" key="4">
    <source>
        <dbReference type="ARBA" id="ARBA00022519"/>
    </source>
</evidence>
<comment type="subcellular location">
    <subcellularLocation>
        <location evidence="1">Cell inner membrane</location>
        <topology evidence="1">Multi-pass membrane protein</topology>
    </subcellularLocation>
    <subcellularLocation>
        <location evidence="9">Cell membrane</location>
        <topology evidence="9">Multi-pass membrane protein</topology>
    </subcellularLocation>
</comment>
<evidence type="ECO:0000256" key="5">
    <source>
        <dbReference type="ARBA" id="ARBA00022692"/>
    </source>
</evidence>
<protein>
    <recommendedName>
        <fullName evidence="9">Prepilin leader peptidase/N-methyltransferase</fullName>
        <ecNumber evidence="9">2.1.1.-</ecNumber>
        <ecNumber evidence="9">3.4.23.43</ecNumber>
    </recommendedName>
</protein>
<evidence type="ECO:0000256" key="9">
    <source>
        <dbReference type="RuleBase" id="RU003794"/>
    </source>
</evidence>
<dbReference type="EMBL" id="CP003537">
    <property type="protein sequence ID" value="AGH94972.1"/>
    <property type="molecule type" value="Genomic_DNA"/>
</dbReference>
<comment type="function">
    <text evidence="9">Plays an essential role in type IV pili and type II pseudopili formation by proteolytically removing the leader sequence from substrate proteins and subsequently monomethylating the alpha-amino group of the newly exposed N-terminal phenylalanine.</text>
</comment>
<keyword evidence="6 10" id="KW-1133">Transmembrane helix</keyword>
<name>M4V6J5_9BACT</name>
<feature type="transmembrane region" description="Helical" evidence="10">
    <location>
        <begin position="83"/>
        <end position="103"/>
    </location>
</feature>
<proteinExistence type="inferred from homology"/>
<dbReference type="RefSeq" id="WP_015469462.1">
    <property type="nucleotide sequence ID" value="NC_020813.1"/>
</dbReference>
<evidence type="ECO:0000256" key="7">
    <source>
        <dbReference type="ARBA" id="ARBA00023136"/>
    </source>
</evidence>
<dbReference type="InterPro" id="IPR000045">
    <property type="entry name" value="Prepilin_IV_endopep_pep"/>
</dbReference>
<keyword evidence="14" id="KW-1185">Reference proteome</keyword>
<dbReference type="PRINTS" id="PR00864">
    <property type="entry name" value="PREPILNPTASE"/>
</dbReference>
<feature type="domain" description="Prepilin peptidase A24 N-terminal" evidence="12">
    <location>
        <begin position="14"/>
        <end position="94"/>
    </location>
</feature>
<keyword evidence="3" id="KW-1003">Cell membrane</keyword>
<evidence type="ECO:0000259" key="12">
    <source>
        <dbReference type="Pfam" id="PF06750"/>
    </source>
</evidence>
<feature type="transmembrane region" description="Helical" evidence="10">
    <location>
        <begin position="123"/>
        <end position="143"/>
    </location>
</feature>
<dbReference type="Pfam" id="PF01478">
    <property type="entry name" value="Peptidase_A24"/>
    <property type="match status" value="1"/>
</dbReference>
<keyword evidence="9" id="KW-0808">Transferase</keyword>
<organism evidence="13 14">
    <name type="scientific">Pseudobdellovibrio exovorus JSS</name>
    <dbReference type="NCBI Taxonomy" id="1184267"/>
    <lineage>
        <taxon>Bacteria</taxon>
        <taxon>Pseudomonadati</taxon>
        <taxon>Bdellovibrionota</taxon>
        <taxon>Bdellovibrionia</taxon>
        <taxon>Bdellovibrionales</taxon>
        <taxon>Pseudobdellovibrionaceae</taxon>
        <taxon>Pseudobdellovibrio</taxon>
    </lineage>
</organism>
<dbReference type="eggNOG" id="COG1989">
    <property type="taxonomic scope" value="Bacteria"/>
</dbReference>
<evidence type="ECO:0000256" key="10">
    <source>
        <dbReference type="SAM" id="Phobius"/>
    </source>
</evidence>
<dbReference type="PATRIC" id="fig|1184267.3.peg.761"/>
<accession>M4V6J5</accession>
<evidence type="ECO:0000259" key="11">
    <source>
        <dbReference type="Pfam" id="PF01478"/>
    </source>
</evidence>
<dbReference type="GO" id="GO:0032259">
    <property type="term" value="P:methylation"/>
    <property type="evidence" value="ECO:0007669"/>
    <property type="project" value="UniProtKB-KW"/>
</dbReference>
<feature type="domain" description="Prepilin type IV endopeptidase peptidase" evidence="11">
    <location>
        <begin position="106"/>
        <end position="215"/>
    </location>
</feature>
<evidence type="ECO:0000313" key="13">
    <source>
        <dbReference type="EMBL" id="AGH94972.1"/>
    </source>
</evidence>
<dbReference type="GO" id="GO:0005886">
    <property type="term" value="C:plasma membrane"/>
    <property type="evidence" value="ECO:0007669"/>
    <property type="project" value="UniProtKB-SubCell"/>
</dbReference>
<feature type="transmembrane region" description="Helical" evidence="10">
    <location>
        <begin position="193"/>
        <end position="217"/>
    </location>
</feature>
<dbReference type="GO" id="GO:0004190">
    <property type="term" value="F:aspartic-type endopeptidase activity"/>
    <property type="evidence" value="ECO:0007669"/>
    <property type="project" value="UniProtKB-EC"/>
</dbReference>
<dbReference type="MEROPS" id="A24.019"/>
<dbReference type="EC" id="2.1.1.-" evidence="9"/>
<feature type="transmembrane region" description="Helical" evidence="10">
    <location>
        <begin position="152"/>
        <end position="173"/>
    </location>
</feature>
<sequence length="261" mass="28989">MFNFDWLTASIGFLFGACLGSFANVIIYRWPQGLSLLGRSYCYNCKNTVAWYHNIPIFSYFWLRGRCARCKAPFSIRYPLVEFLMGALFFAVIAYYGVSWLTLEYLVLVFGLVTASFIDLDHMILPDEITLGGLALALIGAALNPEREFLDALWGCLFGGGILWLVAYVYYAFTGREGLGGGDIKLLAWLGALLGWKAIPFIILSSSIVGSVVGLLASRKTEDGLRTMIPFGPFLAMGALLYILGLRSVGVWYVQLFFPDI</sequence>
<keyword evidence="9" id="KW-0489">Methyltransferase</keyword>
<dbReference type="GO" id="GO:0006465">
    <property type="term" value="P:signal peptide processing"/>
    <property type="evidence" value="ECO:0007669"/>
    <property type="project" value="TreeGrafter"/>
</dbReference>
<dbReference type="GO" id="GO:0008168">
    <property type="term" value="F:methyltransferase activity"/>
    <property type="evidence" value="ECO:0007669"/>
    <property type="project" value="UniProtKB-KW"/>
</dbReference>
<feature type="transmembrane region" description="Helical" evidence="10">
    <location>
        <begin position="229"/>
        <end position="254"/>
    </location>
</feature>
<keyword evidence="9" id="KW-0511">Multifunctional enzyme</keyword>
<dbReference type="PANTHER" id="PTHR30487">
    <property type="entry name" value="TYPE 4 PREPILIN-LIKE PROTEINS LEADER PEPTIDE-PROCESSING ENZYME"/>
    <property type="match status" value="1"/>
</dbReference>
<comment type="catalytic activity">
    <reaction evidence="9">
        <text>Typically cleaves a -Gly-|-Phe- bond to release an N-terminal, basic peptide of 5-8 residues from type IV prepilin, and then N-methylates the new N-terminal amino group, the methyl donor being S-adenosyl-L-methionine.</text>
        <dbReference type="EC" id="3.4.23.43"/>
    </reaction>
</comment>